<evidence type="ECO:0000313" key="3">
    <source>
        <dbReference type="Proteomes" id="UP000321323"/>
    </source>
</evidence>
<dbReference type="Proteomes" id="UP000321323">
    <property type="component" value="Chromosome"/>
</dbReference>
<organism evidence="2 3">
    <name type="scientific">[Empedobacter] haloabium</name>
    <dbReference type="NCBI Taxonomy" id="592317"/>
    <lineage>
        <taxon>Bacteria</taxon>
        <taxon>Pseudomonadati</taxon>
        <taxon>Pseudomonadota</taxon>
        <taxon>Betaproteobacteria</taxon>
        <taxon>Burkholderiales</taxon>
        <taxon>Oxalobacteraceae</taxon>
        <taxon>Telluria group</taxon>
        <taxon>Telluria group incertae sedis</taxon>
    </lineage>
</organism>
<feature type="chain" id="PRO_5045309183" evidence="1">
    <location>
        <begin position="32"/>
        <end position="120"/>
    </location>
</feature>
<gene>
    <name evidence="2" type="ORF">E7V67_002135</name>
</gene>
<sequence>MRKLVRQQVLCLWLALIGMLFGALAPTVALAMTSAHSGADVMQVCTMEGMKTVVADAGDEAPAVKHCPYCVLHAHVALPPCVSGFLCALPADGAVRPALFYHSPTPLHPWTAASPRAPPR</sequence>
<dbReference type="EMBL" id="CP136508">
    <property type="protein sequence ID" value="WUR13926.1"/>
    <property type="molecule type" value="Genomic_DNA"/>
</dbReference>
<proteinExistence type="predicted"/>
<dbReference type="Pfam" id="PF11162">
    <property type="entry name" value="DUF2946"/>
    <property type="match status" value="1"/>
</dbReference>
<accession>A0ABZ1UMJ6</accession>
<keyword evidence="3" id="KW-1185">Reference proteome</keyword>
<feature type="signal peptide" evidence="1">
    <location>
        <begin position="1"/>
        <end position="31"/>
    </location>
</feature>
<protein>
    <submittedName>
        <fullName evidence="2">DUF2946 domain-containing protein</fullName>
    </submittedName>
</protein>
<reference evidence="2 3" key="1">
    <citation type="journal article" date="2019" name="Int. J. Syst. Evol. Microbiol.">
        <title>The Draft Whole-Genome Sequence of the Antibiotic Producer Empedobacter haloabium ATCC 31962 Provides Indications for Its Taxonomic Reclassification.</title>
        <authorList>
            <person name="Miess H."/>
            <person name="Arlt P."/>
            <person name="Apel A.K."/>
            <person name="Weber T."/>
            <person name="Nieselt K."/>
            <person name="Hanssen F."/>
            <person name="Czemmel S."/>
            <person name="Nahnsen S."/>
            <person name="Gross H."/>
        </authorList>
    </citation>
    <scope>NUCLEOTIDE SEQUENCE [LARGE SCALE GENOMIC DNA]</scope>
    <source>
        <strain evidence="2 3">ATCC 31962</strain>
    </source>
</reference>
<keyword evidence="1" id="KW-0732">Signal</keyword>
<name>A0ABZ1UMJ6_9BURK</name>
<evidence type="ECO:0000313" key="2">
    <source>
        <dbReference type="EMBL" id="WUR13926.1"/>
    </source>
</evidence>
<evidence type="ECO:0000256" key="1">
    <source>
        <dbReference type="SAM" id="SignalP"/>
    </source>
</evidence>
<dbReference type="InterPro" id="IPR021333">
    <property type="entry name" value="DUF2946"/>
</dbReference>